<keyword evidence="7" id="KW-0479">Metal-binding</keyword>
<protein>
    <submittedName>
        <fullName evidence="9">Zinc uptake regulation protein</fullName>
    </submittedName>
</protein>
<keyword evidence="6" id="KW-0804">Transcription</keyword>
<dbReference type="Proteomes" id="UP000184600">
    <property type="component" value="Unassembled WGS sequence"/>
</dbReference>
<keyword evidence="3 7" id="KW-0862">Zinc</keyword>
<proteinExistence type="inferred from homology"/>
<evidence type="ECO:0000256" key="8">
    <source>
        <dbReference type="PIRSR" id="PIRSR602481-2"/>
    </source>
</evidence>
<sequence length="201" mass="22803">MTFGFQGKGHTDNRVVWLNLSEMLHDITLELVYAYKILVVKVMNLDHNLTKQIEEICAARGVRLTSQRKQVFELISASNKAASAYELLEALKKNEPQAKPPTVYRALDFLLEQGFIHRVESTNSFISCCSCNAHKHFSHLLICDKCGDVIELQNDHLISSLEDNAEKHGFKITNHVIESHGVCQLCSSEINNETIEEDYAR</sequence>
<dbReference type="PANTHER" id="PTHR33202">
    <property type="entry name" value="ZINC UPTAKE REGULATION PROTEIN"/>
    <property type="match status" value="1"/>
</dbReference>
<dbReference type="Gene3D" id="1.10.10.10">
    <property type="entry name" value="Winged helix-like DNA-binding domain superfamily/Winged helix DNA-binding domain"/>
    <property type="match status" value="1"/>
</dbReference>
<dbReference type="GO" id="GO:1900376">
    <property type="term" value="P:regulation of secondary metabolite biosynthetic process"/>
    <property type="evidence" value="ECO:0007669"/>
    <property type="project" value="TreeGrafter"/>
</dbReference>
<feature type="binding site" evidence="7">
    <location>
        <position position="186"/>
    </location>
    <ligand>
        <name>Zn(2+)</name>
        <dbReference type="ChEBI" id="CHEBI:29105"/>
    </ligand>
</feature>
<organism evidence="9 10">
    <name type="scientific">Vibrio quintilis</name>
    <dbReference type="NCBI Taxonomy" id="1117707"/>
    <lineage>
        <taxon>Bacteria</taxon>
        <taxon>Pseudomonadati</taxon>
        <taxon>Pseudomonadota</taxon>
        <taxon>Gammaproteobacteria</taxon>
        <taxon>Vibrionales</taxon>
        <taxon>Vibrionaceae</taxon>
        <taxon>Vibrio</taxon>
    </lineage>
</organism>
<dbReference type="Gene3D" id="3.30.1490.190">
    <property type="match status" value="1"/>
</dbReference>
<keyword evidence="10" id="KW-1185">Reference proteome</keyword>
<dbReference type="STRING" id="1117707.VQ7734_00779"/>
<evidence type="ECO:0000256" key="5">
    <source>
        <dbReference type="ARBA" id="ARBA00023125"/>
    </source>
</evidence>
<evidence type="ECO:0000256" key="3">
    <source>
        <dbReference type="ARBA" id="ARBA00022833"/>
    </source>
</evidence>
<dbReference type="NCBIfam" id="NF008646">
    <property type="entry name" value="PRK11639.1"/>
    <property type="match status" value="1"/>
</dbReference>
<keyword evidence="8" id="KW-0408">Iron</keyword>
<evidence type="ECO:0000256" key="7">
    <source>
        <dbReference type="PIRSR" id="PIRSR602481-1"/>
    </source>
</evidence>
<dbReference type="GO" id="GO:0000976">
    <property type="term" value="F:transcription cis-regulatory region binding"/>
    <property type="evidence" value="ECO:0007669"/>
    <property type="project" value="TreeGrafter"/>
</dbReference>
<dbReference type="CDD" id="cd07153">
    <property type="entry name" value="Fur_like"/>
    <property type="match status" value="1"/>
</dbReference>
<feature type="binding site" evidence="7">
    <location>
        <position position="146"/>
    </location>
    <ligand>
        <name>Zn(2+)</name>
        <dbReference type="ChEBI" id="CHEBI:29105"/>
    </ligand>
</feature>
<dbReference type="AlphaFoldDB" id="A0A1M7YR46"/>
<evidence type="ECO:0000313" key="9">
    <source>
        <dbReference type="EMBL" id="SHO55060.1"/>
    </source>
</evidence>
<keyword evidence="2" id="KW-0678">Repressor</keyword>
<feature type="binding site" evidence="7">
    <location>
        <position position="143"/>
    </location>
    <ligand>
        <name>Zn(2+)</name>
        <dbReference type="ChEBI" id="CHEBI:29105"/>
    </ligand>
</feature>
<comment type="cofactor">
    <cofactor evidence="7">
        <name>Zn(2+)</name>
        <dbReference type="ChEBI" id="CHEBI:29105"/>
    </cofactor>
    <text evidence="7">Binds 1 zinc ion per subunit.</text>
</comment>
<comment type="cofactor">
    <cofactor evidence="8">
        <name>Mn(2+)</name>
        <dbReference type="ChEBI" id="CHEBI:29035"/>
    </cofactor>
    <cofactor evidence="8">
        <name>Fe(2+)</name>
        <dbReference type="ChEBI" id="CHEBI:29033"/>
    </cofactor>
    <text evidence="8">Binds 1 Mn(2+) or Fe(2+) ion per subunit.</text>
</comment>
<comment type="similarity">
    <text evidence="1">Belongs to the Fur family.</text>
</comment>
<dbReference type="GO" id="GO:0003700">
    <property type="term" value="F:DNA-binding transcription factor activity"/>
    <property type="evidence" value="ECO:0007669"/>
    <property type="project" value="InterPro"/>
</dbReference>
<evidence type="ECO:0000256" key="4">
    <source>
        <dbReference type="ARBA" id="ARBA00023015"/>
    </source>
</evidence>
<dbReference type="InterPro" id="IPR036388">
    <property type="entry name" value="WH-like_DNA-bd_sf"/>
</dbReference>
<evidence type="ECO:0000256" key="6">
    <source>
        <dbReference type="ARBA" id="ARBA00023163"/>
    </source>
</evidence>
<evidence type="ECO:0000256" key="2">
    <source>
        <dbReference type="ARBA" id="ARBA00022491"/>
    </source>
</evidence>
<dbReference type="SUPFAM" id="SSF46785">
    <property type="entry name" value="Winged helix' DNA-binding domain"/>
    <property type="match status" value="1"/>
</dbReference>
<dbReference type="Pfam" id="PF01475">
    <property type="entry name" value="FUR"/>
    <property type="match status" value="1"/>
</dbReference>
<dbReference type="GO" id="GO:0045892">
    <property type="term" value="P:negative regulation of DNA-templated transcription"/>
    <property type="evidence" value="ECO:0007669"/>
    <property type="project" value="TreeGrafter"/>
</dbReference>
<keyword evidence="5" id="KW-0238">DNA-binding</keyword>
<name>A0A1M7YR46_9VIBR</name>
<keyword evidence="4" id="KW-0805">Transcription regulation</keyword>
<reference evidence="10" key="1">
    <citation type="submission" date="2016-12" db="EMBL/GenBank/DDBJ databases">
        <authorList>
            <person name="Rodrigo-Torres L."/>
            <person name="Arahal R.D."/>
            <person name="Lucena T."/>
        </authorList>
    </citation>
    <scope>NUCLEOTIDE SEQUENCE [LARGE SCALE GENOMIC DNA]</scope>
</reference>
<evidence type="ECO:0000313" key="10">
    <source>
        <dbReference type="Proteomes" id="UP000184600"/>
    </source>
</evidence>
<feature type="binding site" evidence="7">
    <location>
        <position position="183"/>
    </location>
    <ligand>
        <name>Zn(2+)</name>
        <dbReference type="ChEBI" id="CHEBI:29105"/>
    </ligand>
</feature>
<feature type="binding site" evidence="8">
    <location>
        <position position="136"/>
    </location>
    <ligand>
        <name>Fe cation</name>
        <dbReference type="ChEBI" id="CHEBI:24875"/>
    </ligand>
</feature>
<dbReference type="InterPro" id="IPR002481">
    <property type="entry name" value="FUR"/>
</dbReference>
<accession>A0A1M7YR46</accession>
<evidence type="ECO:0000256" key="1">
    <source>
        <dbReference type="ARBA" id="ARBA00007957"/>
    </source>
</evidence>
<dbReference type="InterPro" id="IPR036390">
    <property type="entry name" value="WH_DNA-bd_sf"/>
</dbReference>
<feature type="binding site" evidence="8">
    <location>
        <position position="175"/>
    </location>
    <ligand>
        <name>Fe cation</name>
        <dbReference type="ChEBI" id="CHEBI:24875"/>
    </ligand>
</feature>
<dbReference type="GO" id="GO:0005829">
    <property type="term" value="C:cytosol"/>
    <property type="evidence" value="ECO:0007669"/>
    <property type="project" value="TreeGrafter"/>
</dbReference>
<dbReference type="GO" id="GO:0008270">
    <property type="term" value="F:zinc ion binding"/>
    <property type="evidence" value="ECO:0007669"/>
    <property type="project" value="TreeGrafter"/>
</dbReference>
<gene>
    <name evidence="9" type="primary">zur_1</name>
    <name evidence="9" type="ORF">VQ7734_00779</name>
</gene>
<dbReference type="PANTHER" id="PTHR33202:SF6">
    <property type="entry name" value="ZINC UPTAKE REGULATION PROTEIN"/>
    <property type="match status" value="1"/>
</dbReference>
<dbReference type="FunFam" id="1.10.10.10:FF:000137">
    <property type="entry name" value="Zinc uptake transcriptional repressor"/>
    <property type="match status" value="1"/>
</dbReference>
<dbReference type="EMBL" id="FRFG01000011">
    <property type="protein sequence ID" value="SHO55060.1"/>
    <property type="molecule type" value="Genomic_DNA"/>
</dbReference>
<dbReference type="InterPro" id="IPR043135">
    <property type="entry name" value="Fur_C"/>
</dbReference>